<dbReference type="Gene3D" id="2.102.10.10">
    <property type="entry name" value="Rieske [2Fe-2S] iron-sulphur domain"/>
    <property type="match status" value="1"/>
</dbReference>
<proteinExistence type="predicted"/>
<feature type="domain" description="Rieske" evidence="5">
    <location>
        <begin position="415"/>
        <end position="502"/>
    </location>
</feature>
<dbReference type="Gene3D" id="3.50.50.60">
    <property type="entry name" value="FAD/NAD(P)-binding domain"/>
    <property type="match status" value="1"/>
</dbReference>
<evidence type="ECO:0000256" key="2">
    <source>
        <dbReference type="ARBA" id="ARBA00022723"/>
    </source>
</evidence>
<dbReference type="InterPro" id="IPR036188">
    <property type="entry name" value="FAD/NAD-bd_sf"/>
</dbReference>
<dbReference type="SUPFAM" id="SSF51905">
    <property type="entry name" value="FAD/NAD(P)-binding domain"/>
    <property type="match status" value="1"/>
</dbReference>
<dbReference type="PROSITE" id="PS51296">
    <property type="entry name" value="RIESKE"/>
    <property type="match status" value="1"/>
</dbReference>
<protein>
    <submittedName>
        <fullName evidence="6">FAD-dependent oxidoreductase</fullName>
    </submittedName>
</protein>
<keyword evidence="1" id="KW-0001">2Fe-2S</keyword>
<dbReference type="InterPro" id="IPR006076">
    <property type="entry name" value="FAD-dep_OxRdtase"/>
</dbReference>
<accession>A0ABQ2KG39</accession>
<comment type="caution">
    <text evidence="6">The sequence shown here is derived from an EMBL/GenBank/DDBJ whole genome shotgun (WGS) entry which is preliminary data.</text>
</comment>
<keyword evidence="3" id="KW-0408">Iron</keyword>
<dbReference type="InterPro" id="IPR036922">
    <property type="entry name" value="Rieske_2Fe-2S_sf"/>
</dbReference>
<keyword evidence="4" id="KW-0411">Iron-sulfur</keyword>
<reference evidence="7" key="1">
    <citation type="journal article" date="2019" name="Int. J. Syst. Evol. Microbiol.">
        <title>The Global Catalogue of Microorganisms (GCM) 10K type strain sequencing project: providing services to taxonomists for standard genome sequencing and annotation.</title>
        <authorList>
            <consortium name="The Broad Institute Genomics Platform"/>
            <consortium name="The Broad Institute Genome Sequencing Center for Infectious Disease"/>
            <person name="Wu L."/>
            <person name="Ma J."/>
        </authorList>
    </citation>
    <scope>NUCLEOTIDE SEQUENCE [LARGE SCALE GENOMIC DNA]</scope>
    <source>
        <strain evidence="7">CGMCC 1.6960</strain>
    </source>
</reference>
<name>A0ABQ2KG39_9MICO</name>
<dbReference type="PANTHER" id="PTHR13847:SF274">
    <property type="entry name" value="RIESKE 2FE-2S IRON-SULFUR PROTEIN YHFW-RELATED"/>
    <property type="match status" value="1"/>
</dbReference>
<organism evidence="6 7">
    <name type="scientific">Agrococcus terreus</name>
    <dbReference type="NCBI Taxonomy" id="574649"/>
    <lineage>
        <taxon>Bacteria</taxon>
        <taxon>Bacillati</taxon>
        <taxon>Actinomycetota</taxon>
        <taxon>Actinomycetes</taxon>
        <taxon>Micrococcales</taxon>
        <taxon>Microbacteriaceae</taxon>
        <taxon>Agrococcus</taxon>
    </lineage>
</organism>
<evidence type="ECO:0000313" key="6">
    <source>
        <dbReference type="EMBL" id="GGN80817.1"/>
    </source>
</evidence>
<dbReference type="EMBL" id="BMLM01000001">
    <property type="protein sequence ID" value="GGN80817.1"/>
    <property type="molecule type" value="Genomic_DNA"/>
</dbReference>
<evidence type="ECO:0000256" key="4">
    <source>
        <dbReference type="ARBA" id="ARBA00023014"/>
    </source>
</evidence>
<dbReference type="SUPFAM" id="SSF50022">
    <property type="entry name" value="ISP domain"/>
    <property type="match status" value="1"/>
</dbReference>
<gene>
    <name evidence="6" type="ORF">GCM10010968_09040</name>
</gene>
<dbReference type="Pfam" id="PF01266">
    <property type="entry name" value="DAO"/>
    <property type="match status" value="1"/>
</dbReference>
<sequence length="502" mass="51841">MGDMPRTPNASLWLDDGPAIALDEAIVQRPDAVVVGAGITGLSTAVALARQGASVLVLEARAPGAFATGSTTAKVSLLQSDRLHRILSLARRDAAQAFVDGSRAAQSWLLELLDGAGAEVERRSAVSFAWTPEGADALEQELEAARSLGVPAAHGGAEQLPFAVAGAIELEAQAQVQPVAMLAALAAEARAHGAIIARRTVRGVRRSERGVVVTTDEGEVRAGAAVLATGSPVPARITSSLLEAHRSYAAAYRVPGALPAPMAISVDSPSRSLRTARHRGEEVLVVGGPGHPVGRHDDPRRLVAELDGWVRARFPGAERTHVWSAQDYRTPDRLPWIGARPGSRGGILLATGFDKWGMTSGVLSALAIAGRLGGAEPDWARTLRRRGATPAALGSAVGSGLAVGAAQVRAASAALRPVEAPGEGEGRVGLEGPRLVATSTVEGETRSVSAFCPHVGALVQWNAQEASWDCSAHGSRFAPDGTRLEGPAACGLRGLRRAAHAG</sequence>
<dbReference type="PANTHER" id="PTHR13847">
    <property type="entry name" value="SARCOSINE DEHYDROGENASE-RELATED"/>
    <property type="match status" value="1"/>
</dbReference>
<evidence type="ECO:0000259" key="5">
    <source>
        <dbReference type="PROSITE" id="PS51296"/>
    </source>
</evidence>
<evidence type="ECO:0000256" key="3">
    <source>
        <dbReference type="ARBA" id="ARBA00023004"/>
    </source>
</evidence>
<dbReference type="InterPro" id="IPR017941">
    <property type="entry name" value="Rieske_2Fe-2S"/>
</dbReference>
<dbReference type="Gene3D" id="3.30.9.10">
    <property type="entry name" value="D-Amino Acid Oxidase, subunit A, domain 2"/>
    <property type="match status" value="1"/>
</dbReference>
<dbReference type="Pfam" id="PF00355">
    <property type="entry name" value="Rieske"/>
    <property type="match status" value="1"/>
</dbReference>
<dbReference type="Proteomes" id="UP000626982">
    <property type="component" value="Unassembled WGS sequence"/>
</dbReference>
<evidence type="ECO:0000256" key="1">
    <source>
        <dbReference type="ARBA" id="ARBA00022714"/>
    </source>
</evidence>
<keyword evidence="2" id="KW-0479">Metal-binding</keyword>
<evidence type="ECO:0000313" key="7">
    <source>
        <dbReference type="Proteomes" id="UP000626982"/>
    </source>
</evidence>
<keyword evidence="7" id="KW-1185">Reference proteome</keyword>